<evidence type="ECO:0000256" key="10">
    <source>
        <dbReference type="ARBA" id="ARBA00022759"/>
    </source>
</evidence>
<evidence type="ECO:0000313" key="26">
    <source>
        <dbReference type="Proteomes" id="UP000765509"/>
    </source>
</evidence>
<evidence type="ECO:0000256" key="18">
    <source>
        <dbReference type="ARBA" id="ARBA00023113"/>
    </source>
</evidence>
<accession>A0A9Q3H9L6</accession>
<dbReference type="PANTHER" id="PTHR42648:SF11">
    <property type="entry name" value="TRANSPOSON TY4-P GAG-POL POLYPROTEIN"/>
    <property type="match status" value="1"/>
</dbReference>
<dbReference type="Pfam" id="PF22936">
    <property type="entry name" value="Pol_BBD"/>
    <property type="match status" value="1"/>
</dbReference>
<feature type="compositionally biased region" description="Basic and acidic residues" evidence="23">
    <location>
        <begin position="1112"/>
        <end position="1121"/>
    </location>
</feature>
<dbReference type="GO" id="GO:0005634">
    <property type="term" value="C:nucleus"/>
    <property type="evidence" value="ECO:0007669"/>
    <property type="project" value="UniProtKB-ARBA"/>
</dbReference>
<keyword evidence="20" id="KW-0511">Multifunctional enzyme</keyword>
<keyword evidence="11" id="KW-0378">Hydrolase</keyword>
<keyword evidence="26" id="KW-1185">Reference proteome</keyword>
<feature type="domain" description="Integrase catalytic" evidence="24">
    <location>
        <begin position="906"/>
        <end position="1001"/>
    </location>
</feature>
<feature type="region of interest" description="Disordered" evidence="23">
    <location>
        <begin position="1678"/>
        <end position="1701"/>
    </location>
</feature>
<evidence type="ECO:0000256" key="21">
    <source>
        <dbReference type="ARBA" id="ARBA00048173"/>
    </source>
</evidence>
<dbReference type="Pfam" id="PF13961">
    <property type="entry name" value="DUF4219"/>
    <property type="match status" value="1"/>
</dbReference>
<dbReference type="GO" id="GO:0003723">
    <property type="term" value="F:RNA binding"/>
    <property type="evidence" value="ECO:0007669"/>
    <property type="project" value="UniProtKB-KW"/>
</dbReference>
<dbReference type="InterPro" id="IPR057670">
    <property type="entry name" value="SH3_retrovirus"/>
</dbReference>
<dbReference type="Pfam" id="PF07727">
    <property type="entry name" value="RVT_2"/>
    <property type="match status" value="1"/>
</dbReference>
<dbReference type="GO" id="GO:0006508">
    <property type="term" value="P:proteolysis"/>
    <property type="evidence" value="ECO:0007669"/>
    <property type="project" value="UniProtKB-KW"/>
</dbReference>
<sequence>METFIQLMWKATFVGVGVWNVSSAITRAGARLAWDKSLTETNLLEDLNDLISTNDSNLFPTIQPPSPTHIRTRTEIYGWLLESLSPTMTQITLITLVQSTFQKDQQDSLGWSSKSWTPAQLIAQVASVGKFTIKYSGPPIITRIWGARVIFSQYEYEKGTFRAKYTLSEKSLTPAFEEPFGSNTSFLDPSKTSLVKCELRCDCNTWASSLHIFVDPPLIKATCLRCHKLSSGGGWLDQYSLFVPCLWKSSPNGSATCTQSVSLVGKRHEEQHSTEPTCVEPLLSKKPIIPTSTKQAKTSHLSIPMSSALEALSRLKSFYIEQGPDFITPPAGWTLVAEKGTSSVYKKIVSQISSVFPFYCTDQVILNPVVYFLKSTPCYLVNCTLSCYPPLVLISNRFTVSNMTDLLNNPKEESGIPVLDGSNYGEWHHRMRFLLRSKELLEVCEKPLSPDASPSATNRWNKLSFEAITLITSKLNRRVFLAVVNPETSEKSNALWAKINLEYASKRTMNKGRVWLDWQKVPYTGDLQGYIDDTRKFLFELESVSVKIPSEILSYIILGKLGNDPSLTQIIELLTLNDTLIEQPREILSRLQEYTRLQHTQTDENVTNATALISTTDHPYRITYYCTNGKHNIKCISHKKEECFAENPHLRPQKRNIKRKFHNMNASAHYSKAQALITTKHSSPNKTQAVIDCGATHHMFGIKNLFTSFSPVSRFSIATGDPSSNLIAEGVGNVTILSNGNTLNLSNCLFVPKLSCNLISLLQLFNSKLTINRQDSVFQLVSSGTTLLQGYVENNLMKINLEIPSSFVTTSADDMWHKRLGHPGRLPVRNMGLPSNHAPCITCDLNKAHSLPFKHQFEPVSSPLDCVHIDIVGPITPSSISGYRYFLTIVDQATSFKMTFLLKNKSDAFNQFVVAKRQFKKLADLHGLVHIFSPAYTPEHNGFAERANRTILEKTRCLLNGSNLPNSYWAEALSTATHLSNLIPTPSRHNKSPYALWTKMHPRIKKLRVFGCLAILIIPKNLRNWKLSQTGREGILLGYENDMSAYRVLRIHDREVIVSRHVIFNESVFPSLQGKPKNYTQLKVPGILRTLDSENETCPSTGAQLGEEHQAMVDETHHSSEEPSPSEVVDEVQPADGAESYPNNHRRTIKIIGPRHPTLITSNIDPTNILPYARRIEAHLTLMNDTPRTFNSALKSPASDMWREAIHKELQSMEELKVWEPVELDPAYKIVGTTWVFKLKKDKHGGILEHKARLCAQGFSQTPGVDYDKTYAPTGRLNSLRTLIAFAASSGLEFHQVDIRSAFLNAPLSETVFLSVPQGLPYDRRKYCLRLKKAIYGLKQAPLAWYERLKHWLGKIGFKACVIDPCVFYRPAQPPTWLYVHVDDIAIFSKNICHSEASLSLDQQHFTESLLHLYGMANCRPVLTPLPPNEYLQSPTTEEVAKFGSLHVNYRSAIGSINYLSTATRPDLAFAVSSLSQFLERPGIRHWKAFLHVLQYLQGTQNLGLVYRKGGGVQISAYSDADWGNCKDTRRSISGFLATLNECLVLWETWKQPSVSLSSAEAEYKSLCDLTSELLWLRKWCIECSISKVDYAIPIHEDNQGCISTACGNSSINNKRMKHVDIQLHFVKEAVNSSKICLRYTPTKLMLADFLTKSVNGATLSAALRSLRVQRLEVRGDVEKEGLAPNKDPPPTLLGAEPELP</sequence>
<dbReference type="GO" id="GO:0004190">
    <property type="term" value="F:aspartic-type endopeptidase activity"/>
    <property type="evidence" value="ECO:0007669"/>
    <property type="project" value="UniProtKB-KW"/>
</dbReference>
<comment type="catalytic activity">
    <reaction evidence="22">
        <text>DNA(n) + a 2'-deoxyribonucleoside 5'-triphosphate = DNA(n+1) + diphosphate</text>
        <dbReference type="Rhea" id="RHEA:22508"/>
        <dbReference type="Rhea" id="RHEA-COMP:17339"/>
        <dbReference type="Rhea" id="RHEA-COMP:17340"/>
        <dbReference type="ChEBI" id="CHEBI:33019"/>
        <dbReference type="ChEBI" id="CHEBI:61560"/>
        <dbReference type="ChEBI" id="CHEBI:173112"/>
        <dbReference type="EC" id="2.7.7.7"/>
    </reaction>
</comment>
<dbReference type="GO" id="GO:0046872">
    <property type="term" value="F:metal ion binding"/>
    <property type="evidence" value="ECO:0007669"/>
    <property type="project" value="UniProtKB-KW"/>
</dbReference>
<evidence type="ECO:0000256" key="11">
    <source>
        <dbReference type="ARBA" id="ARBA00022801"/>
    </source>
</evidence>
<dbReference type="InterPro" id="IPR054722">
    <property type="entry name" value="PolX-like_BBD"/>
</dbReference>
<dbReference type="Gene3D" id="3.30.420.10">
    <property type="entry name" value="Ribonuclease H-like superfamily/Ribonuclease H"/>
    <property type="match status" value="1"/>
</dbReference>
<dbReference type="InterPro" id="IPR036397">
    <property type="entry name" value="RNaseH_sf"/>
</dbReference>
<reference evidence="25" key="1">
    <citation type="submission" date="2021-03" db="EMBL/GenBank/DDBJ databases">
        <title>Draft genome sequence of rust myrtle Austropuccinia psidii MF-1, a brazilian biotype.</title>
        <authorList>
            <person name="Quecine M.C."/>
            <person name="Pachon D.M.R."/>
            <person name="Bonatelli M.L."/>
            <person name="Correr F.H."/>
            <person name="Franceschini L.M."/>
            <person name="Leite T.F."/>
            <person name="Margarido G.R.A."/>
            <person name="Almeida C.A."/>
            <person name="Ferrarezi J.A."/>
            <person name="Labate C.A."/>
        </authorList>
    </citation>
    <scope>NUCLEOTIDE SEQUENCE</scope>
    <source>
        <strain evidence="25">MF-1</strain>
    </source>
</reference>
<dbReference type="InterPro" id="IPR001584">
    <property type="entry name" value="Integrase_cat-core"/>
</dbReference>
<evidence type="ECO:0000256" key="9">
    <source>
        <dbReference type="ARBA" id="ARBA00022750"/>
    </source>
</evidence>
<dbReference type="GO" id="GO:0032196">
    <property type="term" value="P:transposition"/>
    <property type="evidence" value="ECO:0007669"/>
    <property type="project" value="UniProtKB-KW"/>
</dbReference>
<dbReference type="InterPro" id="IPR043502">
    <property type="entry name" value="DNA/RNA_pol_sf"/>
</dbReference>
<dbReference type="GO" id="GO:0006310">
    <property type="term" value="P:DNA recombination"/>
    <property type="evidence" value="ECO:0007669"/>
    <property type="project" value="UniProtKB-KW"/>
</dbReference>
<organism evidence="25 26">
    <name type="scientific">Austropuccinia psidii MF-1</name>
    <dbReference type="NCBI Taxonomy" id="1389203"/>
    <lineage>
        <taxon>Eukaryota</taxon>
        <taxon>Fungi</taxon>
        <taxon>Dikarya</taxon>
        <taxon>Basidiomycota</taxon>
        <taxon>Pucciniomycotina</taxon>
        <taxon>Pucciniomycetes</taxon>
        <taxon>Pucciniales</taxon>
        <taxon>Sphaerophragmiaceae</taxon>
        <taxon>Austropuccinia</taxon>
    </lineage>
</organism>
<evidence type="ECO:0000256" key="14">
    <source>
        <dbReference type="ARBA" id="ARBA00022884"/>
    </source>
</evidence>
<evidence type="ECO:0000256" key="2">
    <source>
        <dbReference type="ARBA" id="ARBA00022578"/>
    </source>
</evidence>
<evidence type="ECO:0000256" key="3">
    <source>
        <dbReference type="ARBA" id="ARBA00022612"/>
    </source>
</evidence>
<evidence type="ECO:0000256" key="16">
    <source>
        <dbReference type="ARBA" id="ARBA00022918"/>
    </source>
</evidence>
<keyword evidence="16" id="KW-0695">RNA-directed DNA polymerase</keyword>
<keyword evidence="10" id="KW-0255">Endonuclease</keyword>
<evidence type="ECO:0000256" key="15">
    <source>
        <dbReference type="ARBA" id="ARBA00022908"/>
    </source>
</evidence>
<dbReference type="Proteomes" id="UP000765509">
    <property type="component" value="Unassembled WGS sequence"/>
</dbReference>
<evidence type="ECO:0000256" key="19">
    <source>
        <dbReference type="ARBA" id="ARBA00023172"/>
    </source>
</evidence>
<keyword evidence="14" id="KW-0694">RNA-binding</keyword>
<keyword evidence="13" id="KW-0460">Magnesium</keyword>
<keyword evidence="7" id="KW-0479">Metal-binding</keyword>
<keyword evidence="2" id="KW-0815">Transposition</keyword>
<keyword evidence="19" id="KW-0233">DNA recombination</keyword>
<evidence type="ECO:0000256" key="23">
    <source>
        <dbReference type="SAM" id="MobiDB-lite"/>
    </source>
</evidence>
<comment type="function">
    <text evidence="1">The aspartyl protease (PR) mediates the proteolytic cleavages of the Gag and Gag-Pol polyproteins after assembly of the VLP.</text>
</comment>
<dbReference type="OrthoDB" id="196858at2759"/>
<evidence type="ECO:0000256" key="7">
    <source>
        <dbReference type="ARBA" id="ARBA00022723"/>
    </source>
</evidence>
<keyword evidence="18" id="KW-0917">Virion maturation</keyword>
<evidence type="ECO:0000256" key="5">
    <source>
        <dbReference type="ARBA" id="ARBA00022695"/>
    </source>
</evidence>
<evidence type="ECO:0000256" key="6">
    <source>
        <dbReference type="ARBA" id="ARBA00022722"/>
    </source>
</evidence>
<dbReference type="InterPro" id="IPR039537">
    <property type="entry name" value="Retrotran_Ty1/copia-like"/>
</dbReference>
<dbReference type="GO" id="GO:0005524">
    <property type="term" value="F:ATP binding"/>
    <property type="evidence" value="ECO:0007669"/>
    <property type="project" value="UniProtKB-KW"/>
</dbReference>
<keyword evidence="12" id="KW-0067">ATP-binding</keyword>
<protein>
    <recommendedName>
        <fullName evidence="24">Integrase catalytic domain-containing protein</fullName>
    </recommendedName>
</protein>
<dbReference type="InterPro" id="IPR012337">
    <property type="entry name" value="RNaseH-like_sf"/>
</dbReference>
<gene>
    <name evidence="25" type="ORF">O181_033840</name>
</gene>
<proteinExistence type="predicted"/>
<dbReference type="InterPro" id="IPR013103">
    <property type="entry name" value="RVT_2"/>
</dbReference>
<feature type="compositionally biased region" description="Low complexity" evidence="23">
    <location>
        <begin position="1122"/>
        <end position="1134"/>
    </location>
</feature>
<evidence type="ECO:0000259" key="24">
    <source>
        <dbReference type="PROSITE" id="PS50994"/>
    </source>
</evidence>
<dbReference type="GO" id="GO:0015074">
    <property type="term" value="P:DNA integration"/>
    <property type="evidence" value="ECO:0007669"/>
    <property type="project" value="UniProtKB-KW"/>
</dbReference>
<dbReference type="InterPro" id="IPR025314">
    <property type="entry name" value="DUF4219"/>
</dbReference>
<comment type="catalytic activity">
    <reaction evidence="21">
        <text>DNA(n) + a 2'-deoxyribonucleoside 5'-triphosphate = DNA(n+1) + diphosphate</text>
        <dbReference type="Rhea" id="RHEA:22508"/>
        <dbReference type="Rhea" id="RHEA-COMP:17339"/>
        <dbReference type="Rhea" id="RHEA-COMP:17340"/>
        <dbReference type="ChEBI" id="CHEBI:33019"/>
        <dbReference type="ChEBI" id="CHEBI:61560"/>
        <dbReference type="ChEBI" id="CHEBI:173112"/>
        <dbReference type="EC" id="2.7.7.49"/>
    </reaction>
</comment>
<evidence type="ECO:0000256" key="4">
    <source>
        <dbReference type="ARBA" id="ARBA00022670"/>
    </source>
</evidence>
<evidence type="ECO:0000256" key="1">
    <source>
        <dbReference type="ARBA" id="ARBA00002180"/>
    </source>
</evidence>
<keyword evidence="9" id="KW-0064">Aspartyl protease</keyword>
<dbReference type="PROSITE" id="PS50994">
    <property type="entry name" value="INTEGRASE"/>
    <property type="match status" value="1"/>
</dbReference>
<evidence type="ECO:0000256" key="12">
    <source>
        <dbReference type="ARBA" id="ARBA00022840"/>
    </source>
</evidence>
<dbReference type="CDD" id="cd09272">
    <property type="entry name" value="RNase_HI_RT_Ty1"/>
    <property type="match status" value="1"/>
</dbReference>
<evidence type="ECO:0000256" key="8">
    <source>
        <dbReference type="ARBA" id="ARBA00022741"/>
    </source>
</evidence>
<dbReference type="Pfam" id="PF25597">
    <property type="entry name" value="SH3_retrovirus"/>
    <property type="match status" value="1"/>
</dbReference>
<evidence type="ECO:0000313" key="25">
    <source>
        <dbReference type="EMBL" id="MBW0494125.1"/>
    </source>
</evidence>
<evidence type="ECO:0000256" key="20">
    <source>
        <dbReference type="ARBA" id="ARBA00023268"/>
    </source>
</evidence>
<name>A0A9Q3H9L6_9BASI</name>
<keyword evidence="15" id="KW-0229">DNA integration</keyword>
<keyword evidence="3" id="KW-1188">Viral release from host cell</keyword>
<dbReference type="GO" id="GO:0003887">
    <property type="term" value="F:DNA-directed DNA polymerase activity"/>
    <property type="evidence" value="ECO:0007669"/>
    <property type="project" value="UniProtKB-KW"/>
</dbReference>
<keyword evidence="6" id="KW-0540">Nuclease</keyword>
<keyword evidence="17" id="KW-0239">DNA-directed DNA polymerase</keyword>
<dbReference type="SUPFAM" id="SSF53098">
    <property type="entry name" value="Ribonuclease H-like"/>
    <property type="match status" value="1"/>
</dbReference>
<dbReference type="GO" id="GO:0004519">
    <property type="term" value="F:endonuclease activity"/>
    <property type="evidence" value="ECO:0007669"/>
    <property type="project" value="UniProtKB-KW"/>
</dbReference>
<keyword evidence="17" id="KW-0808">Transferase</keyword>
<evidence type="ECO:0000256" key="17">
    <source>
        <dbReference type="ARBA" id="ARBA00022932"/>
    </source>
</evidence>
<comment type="caution">
    <text evidence="25">The sequence shown here is derived from an EMBL/GenBank/DDBJ whole genome shotgun (WGS) entry which is preliminary data.</text>
</comment>
<evidence type="ECO:0000256" key="22">
    <source>
        <dbReference type="ARBA" id="ARBA00049244"/>
    </source>
</evidence>
<dbReference type="PANTHER" id="PTHR42648">
    <property type="entry name" value="TRANSPOSASE, PUTATIVE-RELATED"/>
    <property type="match status" value="1"/>
</dbReference>
<keyword evidence="8" id="KW-0547">Nucleotide-binding</keyword>
<keyword evidence="4" id="KW-0645">Protease</keyword>
<keyword evidence="5" id="KW-0548">Nucleotidyltransferase</keyword>
<feature type="region of interest" description="Disordered" evidence="23">
    <location>
        <begin position="1112"/>
        <end position="1143"/>
    </location>
</feature>
<dbReference type="SUPFAM" id="SSF56672">
    <property type="entry name" value="DNA/RNA polymerases"/>
    <property type="match status" value="1"/>
</dbReference>
<dbReference type="EMBL" id="AVOT02012415">
    <property type="protein sequence ID" value="MBW0494125.1"/>
    <property type="molecule type" value="Genomic_DNA"/>
</dbReference>
<dbReference type="GO" id="GO:0003964">
    <property type="term" value="F:RNA-directed DNA polymerase activity"/>
    <property type="evidence" value="ECO:0007669"/>
    <property type="project" value="UniProtKB-KW"/>
</dbReference>
<evidence type="ECO:0000256" key="13">
    <source>
        <dbReference type="ARBA" id="ARBA00022842"/>
    </source>
</evidence>